<evidence type="ECO:0000256" key="1">
    <source>
        <dbReference type="ARBA" id="ARBA00004141"/>
    </source>
</evidence>
<feature type="transmembrane region" description="Helical" evidence="8">
    <location>
        <begin position="519"/>
        <end position="536"/>
    </location>
</feature>
<comment type="subcellular location">
    <subcellularLocation>
        <location evidence="1">Membrane</location>
        <topology evidence="1">Multi-pass membrane protein</topology>
    </subcellularLocation>
</comment>
<dbReference type="Gene3D" id="3.30.70.2750">
    <property type="match status" value="1"/>
</dbReference>
<dbReference type="Gene3D" id="3.30.70.2170">
    <property type="match status" value="1"/>
</dbReference>
<keyword evidence="5 8" id="KW-1133">Transmembrane helix</keyword>
<dbReference type="Pfam" id="PF01496">
    <property type="entry name" value="V_ATPase_I"/>
    <property type="match status" value="1"/>
</dbReference>
<comment type="caution">
    <text evidence="9">The sequence shown here is derived from an EMBL/GenBank/DDBJ whole genome shotgun (WGS) entry which is preliminary data.</text>
</comment>
<keyword evidence="7 8" id="KW-0472">Membrane</keyword>
<dbReference type="GO" id="GO:0007035">
    <property type="term" value="P:vacuolar acidification"/>
    <property type="evidence" value="ECO:0007669"/>
    <property type="project" value="TreeGrafter"/>
</dbReference>
<evidence type="ECO:0000256" key="2">
    <source>
        <dbReference type="ARBA" id="ARBA00009904"/>
    </source>
</evidence>
<keyword evidence="3" id="KW-0813">Transport</keyword>
<dbReference type="Gene3D" id="1.20.1460.20">
    <property type="match status" value="1"/>
</dbReference>
<organism evidence="9">
    <name type="scientific">candidate division WOR-3 bacterium</name>
    <dbReference type="NCBI Taxonomy" id="2052148"/>
    <lineage>
        <taxon>Bacteria</taxon>
        <taxon>Bacteria division WOR-3</taxon>
    </lineage>
</organism>
<feature type="transmembrane region" description="Helical" evidence="8">
    <location>
        <begin position="620"/>
        <end position="638"/>
    </location>
</feature>
<protein>
    <submittedName>
        <fullName evidence="9">V-type ATP synthase subunit I</fullName>
    </submittedName>
</protein>
<feature type="transmembrane region" description="Helical" evidence="8">
    <location>
        <begin position="492"/>
        <end position="512"/>
    </location>
</feature>
<feature type="transmembrane region" description="Helical" evidence="8">
    <location>
        <begin position="586"/>
        <end position="608"/>
    </location>
</feature>
<feature type="transmembrane region" description="Helical" evidence="8">
    <location>
        <begin position="670"/>
        <end position="696"/>
    </location>
</feature>
<dbReference type="GO" id="GO:0046961">
    <property type="term" value="F:proton-transporting ATPase activity, rotational mechanism"/>
    <property type="evidence" value="ECO:0007669"/>
    <property type="project" value="InterPro"/>
</dbReference>
<evidence type="ECO:0000256" key="5">
    <source>
        <dbReference type="ARBA" id="ARBA00022989"/>
    </source>
</evidence>
<dbReference type="EMBL" id="DTMQ01000048">
    <property type="protein sequence ID" value="HGE99968.1"/>
    <property type="molecule type" value="Genomic_DNA"/>
</dbReference>
<evidence type="ECO:0000256" key="8">
    <source>
        <dbReference type="SAM" id="Phobius"/>
    </source>
</evidence>
<dbReference type="AlphaFoldDB" id="A0A7C3US67"/>
<keyword evidence="6" id="KW-0406">Ion transport</keyword>
<dbReference type="GO" id="GO:0033179">
    <property type="term" value="C:proton-transporting V-type ATPase, V0 domain"/>
    <property type="evidence" value="ECO:0007669"/>
    <property type="project" value="InterPro"/>
</dbReference>
<feature type="transmembrane region" description="Helical" evidence="8">
    <location>
        <begin position="434"/>
        <end position="456"/>
    </location>
</feature>
<evidence type="ECO:0000256" key="3">
    <source>
        <dbReference type="ARBA" id="ARBA00022448"/>
    </source>
</evidence>
<feature type="transmembrane region" description="Helical" evidence="8">
    <location>
        <begin position="385"/>
        <end position="404"/>
    </location>
</feature>
<sequence>MAVAKVNKILLVCHNSEKEELLSSLQRAGIVHITKIKERGEEEKPLWELIQSAEEAISFLERAMPKGKKGMTEGKVEIRGEEFFPREDIPSLIEEVKSWRERMNFWLEREKEIENELALLLPFASLPHPLEDLYSLEKMEILLGYFPNERSFAGTVATAEEKGILIQEISREGDKVFSLVLFLKETGKEIKDHLLAQNFRIIDLKRYSGTVKENIAKLNEEKNSLAGKKRELTEKVKDFHSFLPRLKIGRDYYQNVKIRKEVENYLRKTESAIIIEGWVKEREKKELENLVARFETATLLFVSPEPGEEPPVALENKKAFQPFEMVVNLYGMPSYQEIDPTPYLTPFFIIFFALCLSDAAYGIIIFLLSLLLIRRFKKAKNFLTLLAVCGVATIFAGAITNSWFGDILERIGIPSLKNFKDRLVLFDPFQNPLIFFYLSLGLGFIHLNYGLLLEIYDSFRIKNPLPALFNEFLWLILLNSLVAYLLGAKNPIFLFLISVSASGLITLSRFLSQHLKRHILFFLTTTSLLLFLGFRFRFLPPPFQYGKHLFFVFFLANLLFSLLDNLREKRLGIKNLFPYLLSSLSFLLYFFHLVSILPFLILGIFAIFSSRINRALGKRLIWGAYNLYGGTSFLGIILSYIRLMALGMMTAGIGMAVNSIAWLVKGIPVLGIILAVIVFLLGHTYNLAVSILGAFVHTLRLNYVEFFPRFFTGGGERFTPFRLETKYVEIK</sequence>
<dbReference type="PANTHER" id="PTHR11629:SF63">
    <property type="entry name" value="V-TYPE PROTON ATPASE SUBUNIT A"/>
    <property type="match status" value="1"/>
</dbReference>
<feature type="transmembrane region" description="Helical" evidence="8">
    <location>
        <begin position="468"/>
        <end position="486"/>
    </location>
</feature>
<comment type="similarity">
    <text evidence="2">Belongs to the V-ATPase 116 kDa subunit family.</text>
</comment>
<name>A0A7C3US67_UNCW3</name>
<proteinExistence type="inferred from homology"/>
<evidence type="ECO:0000256" key="4">
    <source>
        <dbReference type="ARBA" id="ARBA00022692"/>
    </source>
</evidence>
<reference evidence="9" key="1">
    <citation type="journal article" date="2020" name="mSystems">
        <title>Genome- and Community-Level Interaction Insights into Carbon Utilization and Element Cycling Functions of Hydrothermarchaeota in Hydrothermal Sediment.</title>
        <authorList>
            <person name="Zhou Z."/>
            <person name="Liu Y."/>
            <person name="Xu W."/>
            <person name="Pan J."/>
            <person name="Luo Z.H."/>
            <person name="Li M."/>
        </authorList>
    </citation>
    <scope>NUCLEOTIDE SEQUENCE [LARGE SCALE GENOMIC DNA]</scope>
    <source>
        <strain evidence="9">SpSt-906</strain>
    </source>
</reference>
<evidence type="ECO:0000313" key="9">
    <source>
        <dbReference type="EMBL" id="HGE99968.1"/>
    </source>
</evidence>
<dbReference type="GO" id="GO:0016471">
    <property type="term" value="C:vacuolar proton-transporting V-type ATPase complex"/>
    <property type="evidence" value="ECO:0007669"/>
    <property type="project" value="TreeGrafter"/>
</dbReference>
<evidence type="ECO:0000256" key="6">
    <source>
        <dbReference type="ARBA" id="ARBA00023065"/>
    </source>
</evidence>
<dbReference type="InterPro" id="IPR002490">
    <property type="entry name" value="V-ATPase_116kDa_su"/>
</dbReference>
<dbReference type="GO" id="GO:0051117">
    <property type="term" value="F:ATPase binding"/>
    <property type="evidence" value="ECO:0007669"/>
    <property type="project" value="TreeGrafter"/>
</dbReference>
<accession>A0A7C3US67</accession>
<gene>
    <name evidence="9" type="ORF">ENX07_07885</name>
</gene>
<evidence type="ECO:0000256" key="7">
    <source>
        <dbReference type="ARBA" id="ARBA00023136"/>
    </source>
</evidence>
<feature type="transmembrane region" description="Helical" evidence="8">
    <location>
        <begin position="347"/>
        <end position="373"/>
    </location>
</feature>
<dbReference type="PANTHER" id="PTHR11629">
    <property type="entry name" value="VACUOLAR PROTON ATPASES"/>
    <property type="match status" value="1"/>
</dbReference>
<keyword evidence="4 8" id="KW-0812">Transmembrane</keyword>